<sequence>MSLKDNFTPEEWFKVMNGPGRAGAAVVAASPSGITGVLAEAQAIGAAIREQVSAQGRTPLLEAMAADLVGTPPDPRAFPQEERARNMEQARAQSVEGVRQAVWLVSSKASPADLAAYRRLLWAVAEQAAGAAREGGFLGLGGEQVSEQERAVLEELRGVIGVEGETGAAVITHETPPVNPDGSGNSG</sequence>
<evidence type="ECO:0000313" key="2">
    <source>
        <dbReference type="Proteomes" id="UP000020492"/>
    </source>
</evidence>
<dbReference type="RefSeq" id="WP_034355188.1">
    <property type="nucleotide sequence ID" value="NZ_JHAC01000017.1"/>
</dbReference>
<keyword evidence="2" id="KW-1185">Reference proteome</keyword>
<name>A0A016QS07_9DEIO</name>
<proteinExistence type="predicted"/>
<protein>
    <submittedName>
        <fullName evidence="1">Uncharacterized protein</fullName>
    </submittedName>
</protein>
<dbReference type="Proteomes" id="UP000020492">
    <property type="component" value="Unassembled WGS sequence"/>
</dbReference>
<accession>A0A016QS07</accession>
<reference evidence="1 2" key="1">
    <citation type="submission" date="2014-03" db="EMBL/GenBank/DDBJ databases">
        <title>Draft genome sequence of Deinococcus phoenicis 1P10ME.</title>
        <authorList>
            <person name="Stepanov V.G."/>
            <person name="Vaishampayan P."/>
            <person name="Venkateswaran K."/>
            <person name="Fox G.E."/>
        </authorList>
    </citation>
    <scope>NUCLEOTIDE SEQUENCE [LARGE SCALE GENOMIC DNA]</scope>
    <source>
        <strain evidence="1 2">1P10ME</strain>
    </source>
</reference>
<dbReference type="eggNOG" id="ENOG50334J9">
    <property type="taxonomic scope" value="Bacteria"/>
</dbReference>
<dbReference type="PATRIC" id="fig|1476583.3.peg.1131"/>
<dbReference type="AlphaFoldDB" id="A0A016QS07"/>
<comment type="caution">
    <text evidence="1">The sequence shown here is derived from an EMBL/GenBank/DDBJ whole genome shotgun (WGS) entry which is preliminary data.</text>
</comment>
<evidence type="ECO:0000313" key="1">
    <source>
        <dbReference type="EMBL" id="EYB68776.1"/>
    </source>
</evidence>
<dbReference type="STRING" id="1476583.DEIPH_ctg017orf0128"/>
<dbReference type="EMBL" id="JHAC01000017">
    <property type="protein sequence ID" value="EYB68776.1"/>
    <property type="molecule type" value="Genomic_DNA"/>
</dbReference>
<dbReference type="OrthoDB" id="159745at2"/>
<gene>
    <name evidence="1" type="ORF">DEIPH_ctg017orf0128</name>
</gene>
<organism evidence="1 2">
    <name type="scientific">Deinococcus phoenicis</name>
    <dbReference type="NCBI Taxonomy" id="1476583"/>
    <lineage>
        <taxon>Bacteria</taxon>
        <taxon>Thermotogati</taxon>
        <taxon>Deinococcota</taxon>
        <taxon>Deinococci</taxon>
        <taxon>Deinococcales</taxon>
        <taxon>Deinococcaceae</taxon>
        <taxon>Deinococcus</taxon>
    </lineage>
</organism>